<reference evidence="2 3" key="1">
    <citation type="submission" date="2015-07" db="EMBL/GenBank/DDBJ databases">
        <title>High-quality genome of monoxenous trypanosomatid Leptomonas pyrrhocoris.</title>
        <authorList>
            <person name="Flegontov P."/>
            <person name="Butenko A."/>
            <person name="Firsov S."/>
            <person name="Vlcek C."/>
            <person name="Logacheva M.D."/>
            <person name="Field M."/>
            <person name="Filatov D."/>
            <person name="Flegontova O."/>
            <person name="Gerasimov E."/>
            <person name="Jackson A.P."/>
            <person name="Kelly S."/>
            <person name="Opperdoes F."/>
            <person name="O'Reilly A."/>
            <person name="Votypka J."/>
            <person name="Yurchenko V."/>
            <person name="Lukes J."/>
        </authorList>
    </citation>
    <scope>NUCLEOTIDE SEQUENCE [LARGE SCALE GENOMIC DNA]</scope>
    <source>
        <strain evidence="2">H10</strain>
    </source>
</reference>
<name>A0A0M9FS60_LEPPY</name>
<feature type="region of interest" description="Disordered" evidence="1">
    <location>
        <begin position="625"/>
        <end position="691"/>
    </location>
</feature>
<evidence type="ECO:0000313" key="3">
    <source>
        <dbReference type="Proteomes" id="UP000037923"/>
    </source>
</evidence>
<feature type="compositionally biased region" description="Low complexity" evidence="1">
    <location>
        <begin position="836"/>
        <end position="864"/>
    </location>
</feature>
<evidence type="ECO:0000256" key="1">
    <source>
        <dbReference type="SAM" id="MobiDB-lite"/>
    </source>
</evidence>
<proteinExistence type="predicted"/>
<feature type="region of interest" description="Disordered" evidence="1">
    <location>
        <begin position="380"/>
        <end position="422"/>
    </location>
</feature>
<dbReference type="VEuPathDB" id="TriTrypDB:LpyrH10_28_0880"/>
<dbReference type="EMBL" id="LGTL01000028">
    <property type="protein sequence ID" value="KPA74766.1"/>
    <property type="molecule type" value="Genomic_DNA"/>
</dbReference>
<feature type="compositionally biased region" description="Polar residues" evidence="1">
    <location>
        <begin position="76"/>
        <end position="85"/>
    </location>
</feature>
<feature type="region of interest" description="Disordered" evidence="1">
    <location>
        <begin position="520"/>
        <end position="563"/>
    </location>
</feature>
<evidence type="ECO:0000313" key="2">
    <source>
        <dbReference type="EMBL" id="KPA74766.1"/>
    </source>
</evidence>
<gene>
    <name evidence="2" type="ORF">ABB37_09055</name>
</gene>
<comment type="caution">
    <text evidence="2">The sequence shown here is derived from an EMBL/GenBank/DDBJ whole genome shotgun (WGS) entry which is preliminary data.</text>
</comment>
<feature type="compositionally biased region" description="Low complexity" evidence="1">
    <location>
        <begin position="625"/>
        <end position="636"/>
    </location>
</feature>
<protein>
    <submittedName>
        <fullName evidence="2">Uncharacterized protein</fullName>
    </submittedName>
</protein>
<feature type="compositionally biased region" description="Basic and acidic residues" evidence="1">
    <location>
        <begin position="228"/>
        <end position="238"/>
    </location>
</feature>
<feature type="region of interest" description="Disordered" evidence="1">
    <location>
        <begin position="58"/>
        <end position="238"/>
    </location>
</feature>
<sequence>MPASEAQRSGPGSTDTAVARDAMCTRIRKLGNDILAITRAAVQRVEELDAEYAQEIERKQQRQQMTRLSPRPSVNVKANRSSKSVPQGLASRAQPRPSLPARPGLGRRSVTGVSSAPPPDAGSAAVNGAGSPVKGPAAVPAGAAGKKKRRSRAPPTPVLKAAPAANDRASSAPAPPPPPEPQQDSAGGLSNGAAAATTHGEAPKNASNGGAAPLLNSPQVMKGASNSRHVDDDKSDASERAVGVDVLQAADDSYQRLLANSPTRLGRSDEGLYHATLYDLSNAASVDNSASANRKGAVNTAAAPATVAAAADGHVAYAEGVSRGIGHSPIDRPYVESFELPESTPYELAAVSPTGADGAPHSASYYCVVYIHQSLRARVGSSRGSGYSSSRSGALRRRLTPQLVSPASVSPCATDKEEEEEPRMINSYVSAMYAVADNDGEAGGRQRSGREAQHSLASETNPLAAAAAAGTAAGRCSANLAPVIQIELRLPTHRSISSVNASPVSTPLSTAFRFPPAGELASEKAEAGDGQRGSPGRAGHSRSPADATTATTAGDATGTNNNEEEVVAAQIETMEGWRRDRRTSVEQRIRKRRTSTFVSQGWRGEYYYYAPSASRAPVGHVLSPSTPGAGAAAATSEGLSNSRGVSPSSNHTDPLFGGATRARPVAGDVDDDLHSTPLQQPPLHPCKTNRFDESRSPVLYATSAGDMAVTGTPGSYATPLRPPFPLSPLSPSDSRRSVTRAGSPSAVGAAGAAATTTTPATAYNVLFRTRSSSASTSTSSMPRSPREGTAPGGEQDDVVAAVAGGGDDAKEDQDARRKYSSPTRASDAAAGDAMTSPSSSSRKWSAPLQQQQQRRRPGSGSAGASRRRRYPRMEVVIASDYNAMEWAFAGAARRISAMSEEVVEEEEEEPAVAEKSAAFAHNAAAATAAPSTPLWTAYQRRELAEEEHRGWDAPTRQPHSADIHAPIVLKLSM</sequence>
<dbReference type="GeneID" id="26909338"/>
<feature type="compositionally biased region" description="Low complexity" evidence="1">
    <location>
        <begin position="741"/>
        <end position="754"/>
    </location>
</feature>
<feature type="compositionally biased region" description="Low complexity" evidence="1">
    <location>
        <begin position="380"/>
        <end position="393"/>
    </location>
</feature>
<accession>A0A0M9FS60</accession>
<organism evidence="2 3">
    <name type="scientific">Leptomonas pyrrhocoris</name>
    <name type="common">Firebug parasite</name>
    <dbReference type="NCBI Taxonomy" id="157538"/>
    <lineage>
        <taxon>Eukaryota</taxon>
        <taxon>Discoba</taxon>
        <taxon>Euglenozoa</taxon>
        <taxon>Kinetoplastea</taxon>
        <taxon>Metakinetoplastina</taxon>
        <taxon>Trypanosomatida</taxon>
        <taxon>Trypanosomatidae</taxon>
        <taxon>Leishmaniinae</taxon>
        <taxon>Leptomonas</taxon>
    </lineage>
</organism>
<keyword evidence="3" id="KW-1185">Reference proteome</keyword>
<feature type="compositionally biased region" description="Low complexity" evidence="1">
    <location>
        <begin position="121"/>
        <end position="144"/>
    </location>
</feature>
<feature type="compositionally biased region" description="Low complexity" evidence="1">
    <location>
        <begin position="161"/>
        <end position="172"/>
    </location>
</feature>
<feature type="compositionally biased region" description="Polar residues" evidence="1">
    <location>
        <begin position="216"/>
        <end position="227"/>
    </location>
</feature>
<feature type="compositionally biased region" description="Low complexity" evidence="1">
    <location>
        <begin position="545"/>
        <end position="559"/>
    </location>
</feature>
<feature type="compositionally biased region" description="Low complexity" evidence="1">
    <location>
        <begin position="771"/>
        <end position="783"/>
    </location>
</feature>
<dbReference type="RefSeq" id="XP_015653205.1">
    <property type="nucleotide sequence ID" value="XM_015808314.1"/>
</dbReference>
<dbReference type="OMA" id="YVQAMYA"/>
<dbReference type="AlphaFoldDB" id="A0A0M9FS60"/>
<feature type="region of interest" description="Disordered" evidence="1">
    <location>
        <begin position="771"/>
        <end position="868"/>
    </location>
</feature>
<feature type="compositionally biased region" description="Polar residues" evidence="1">
    <location>
        <begin position="637"/>
        <end position="652"/>
    </location>
</feature>
<feature type="compositionally biased region" description="Low complexity" evidence="1">
    <location>
        <begin position="182"/>
        <end position="196"/>
    </location>
</feature>
<feature type="region of interest" description="Disordered" evidence="1">
    <location>
        <begin position="711"/>
        <end position="754"/>
    </location>
</feature>
<dbReference type="OrthoDB" id="267148at2759"/>
<dbReference type="Proteomes" id="UP000037923">
    <property type="component" value="Unassembled WGS sequence"/>
</dbReference>